<evidence type="ECO:0000256" key="3">
    <source>
        <dbReference type="ARBA" id="ARBA00022448"/>
    </source>
</evidence>
<dbReference type="InterPro" id="IPR037682">
    <property type="entry name" value="TonB_C"/>
</dbReference>
<dbReference type="PANTHER" id="PTHR33446:SF2">
    <property type="entry name" value="PROTEIN TONB"/>
    <property type="match status" value="1"/>
</dbReference>
<keyword evidence="8" id="KW-1133">Transmembrane helix</keyword>
<dbReference type="InterPro" id="IPR006260">
    <property type="entry name" value="TonB/TolA_C"/>
</dbReference>
<keyword evidence="6" id="KW-0812">Transmembrane</keyword>
<sequence length="137" mass="14877">MKLLRFHALSTLLLSVGACSKHVDQAPAPPSTELIAVHTPPPKYPKQLACAGIGGRAVLKVKVGTQGKPIEVKLVQSSNQPALDTSAQGRVRDWEFKPATRNGQPITQTIQVPVTFNPPNPKPEWCFALEEGDRHNN</sequence>
<evidence type="ECO:0000256" key="5">
    <source>
        <dbReference type="ARBA" id="ARBA00022519"/>
    </source>
</evidence>
<dbReference type="GO" id="GO:0098797">
    <property type="term" value="C:plasma membrane protein complex"/>
    <property type="evidence" value="ECO:0007669"/>
    <property type="project" value="TreeGrafter"/>
</dbReference>
<evidence type="ECO:0000256" key="6">
    <source>
        <dbReference type="ARBA" id="ARBA00022692"/>
    </source>
</evidence>
<keyword evidence="5" id="KW-0997">Cell inner membrane</keyword>
<evidence type="ECO:0000259" key="10">
    <source>
        <dbReference type="PROSITE" id="PS52015"/>
    </source>
</evidence>
<dbReference type="STRING" id="1444770.AF72_09425"/>
<dbReference type="NCBIfam" id="TIGR01352">
    <property type="entry name" value="tonB_Cterm"/>
    <property type="match status" value="1"/>
</dbReference>
<dbReference type="KEGG" id="xtw:AB672_10290"/>
<dbReference type="GO" id="GO:0055085">
    <property type="term" value="P:transmembrane transport"/>
    <property type="evidence" value="ECO:0007669"/>
    <property type="project" value="InterPro"/>
</dbReference>
<dbReference type="GO" id="GO:0031992">
    <property type="term" value="F:energy transducer activity"/>
    <property type="evidence" value="ECO:0007669"/>
    <property type="project" value="TreeGrafter"/>
</dbReference>
<dbReference type="SUPFAM" id="SSF74653">
    <property type="entry name" value="TolA/TonB C-terminal domain"/>
    <property type="match status" value="1"/>
</dbReference>
<evidence type="ECO:0000256" key="7">
    <source>
        <dbReference type="ARBA" id="ARBA00022927"/>
    </source>
</evidence>
<dbReference type="PROSITE" id="PS52015">
    <property type="entry name" value="TONB_CTD"/>
    <property type="match status" value="1"/>
</dbReference>
<reference evidence="11 13" key="1">
    <citation type="journal article" date="2014" name="Genome Announc.">
        <title>Draft Genome Sequence of Xylella fastidiosa Pear Leaf Scorch Strain in Taiwan.</title>
        <authorList>
            <person name="Su C.C."/>
            <person name="Deng W.L."/>
            <person name="Jan F.J."/>
            <person name="Chang C.J."/>
            <person name="Huang H."/>
            <person name="Chen J."/>
        </authorList>
    </citation>
    <scope>NUCLEOTIDE SEQUENCE [LARGE SCALE GENOMIC DNA]</scope>
    <source>
        <strain evidence="11 13">PLS229</strain>
    </source>
</reference>
<dbReference type="AlphaFoldDB" id="Z9JH35"/>
<keyword evidence="9" id="KW-0472">Membrane</keyword>
<dbReference type="eggNOG" id="COG0810">
    <property type="taxonomic scope" value="Bacteria"/>
</dbReference>
<dbReference type="PROSITE" id="PS51257">
    <property type="entry name" value="PROKAR_LIPOPROTEIN"/>
    <property type="match status" value="1"/>
</dbReference>
<evidence type="ECO:0000313" key="12">
    <source>
        <dbReference type="EMBL" id="MCD8471944.1"/>
    </source>
</evidence>
<evidence type="ECO:0000256" key="8">
    <source>
        <dbReference type="ARBA" id="ARBA00022989"/>
    </source>
</evidence>
<name>Z9JH35_9GAMM</name>
<evidence type="ECO:0000256" key="4">
    <source>
        <dbReference type="ARBA" id="ARBA00022475"/>
    </source>
</evidence>
<dbReference type="GeneID" id="68901679"/>
<dbReference type="Proteomes" id="UP000020406">
    <property type="component" value="Unassembled WGS sequence"/>
</dbReference>
<reference evidence="12" key="2">
    <citation type="submission" date="2021-11" db="EMBL/GenBank/DDBJ databases">
        <title>Genome sequence of Xylella taiwanensis PLS432.</title>
        <authorList>
            <person name="Weng L.-W."/>
            <person name="Su C.-C."/>
            <person name="Tsai C.-W."/>
            <person name="Kuo C.-H."/>
        </authorList>
    </citation>
    <scope>NUCLEOTIDE SEQUENCE</scope>
    <source>
        <strain evidence="12">PLS432</strain>
    </source>
</reference>
<evidence type="ECO:0000256" key="9">
    <source>
        <dbReference type="ARBA" id="ARBA00023136"/>
    </source>
</evidence>
<keyword evidence="3" id="KW-0813">Transport</keyword>
<dbReference type="PATRIC" id="fig|1444770.3.peg.2235"/>
<gene>
    <name evidence="11" type="ORF">AF72_09425</name>
    <name evidence="12" type="ORF">LPH55_00275</name>
</gene>
<comment type="subcellular location">
    <subcellularLocation>
        <location evidence="1">Cell inner membrane</location>
        <topology evidence="1">Single-pass membrane protein</topology>
        <orientation evidence="1">Periplasmic side</orientation>
    </subcellularLocation>
</comment>
<dbReference type="GO" id="GO:0015031">
    <property type="term" value="P:protein transport"/>
    <property type="evidence" value="ECO:0007669"/>
    <property type="project" value="UniProtKB-KW"/>
</dbReference>
<keyword evidence="11" id="KW-0675">Receptor</keyword>
<dbReference type="Gene3D" id="3.30.1150.10">
    <property type="match status" value="1"/>
</dbReference>
<dbReference type="PANTHER" id="PTHR33446">
    <property type="entry name" value="PROTEIN TONB-RELATED"/>
    <property type="match status" value="1"/>
</dbReference>
<keyword evidence="14" id="KW-1185">Reference proteome</keyword>
<dbReference type="Proteomes" id="UP001430701">
    <property type="component" value="Unassembled WGS sequence"/>
</dbReference>
<dbReference type="EMBL" id="JAJPPU010000001">
    <property type="protein sequence ID" value="MCD8471944.1"/>
    <property type="molecule type" value="Genomic_DNA"/>
</dbReference>
<keyword evidence="7" id="KW-0653">Protein transport</keyword>
<evidence type="ECO:0000313" key="13">
    <source>
        <dbReference type="Proteomes" id="UP000020406"/>
    </source>
</evidence>
<evidence type="ECO:0000313" key="14">
    <source>
        <dbReference type="Proteomes" id="UP001430701"/>
    </source>
</evidence>
<comment type="caution">
    <text evidence="11">The sequence shown here is derived from an EMBL/GenBank/DDBJ whole genome shotgun (WGS) entry which is preliminary data.</text>
</comment>
<evidence type="ECO:0000313" key="11">
    <source>
        <dbReference type="EMBL" id="EWS77725.1"/>
    </source>
</evidence>
<proteinExistence type="inferred from homology"/>
<evidence type="ECO:0000256" key="1">
    <source>
        <dbReference type="ARBA" id="ARBA00004383"/>
    </source>
</evidence>
<keyword evidence="4" id="KW-1003">Cell membrane</keyword>
<dbReference type="EMBL" id="JDSQ01000015">
    <property type="protein sequence ID" value="EWS77725.1"/>
    <property type="molecule type" value="Genomic_DNA"/>
</dbReference>
<dbReference type="RefSeq" id="WP_038271753.1">
    <property type="nucleotide sequence ID" value="NZ_CP053627.1"/>
</dbReference>
<dbReference type="Pfam" id="PF03544">
    <property type="entry name" value="TonB_C"/>
    <property type="match status" value="1"/>
</dbReference>
<accession>Z9JH35</accession>
<comment type="similarity">
    <text evidence="2">Belongs to the TonB family.</text>
</comment>
<feature type="domain" description="TonB C-terminal" evidence="10">
    <location>
        <begin position="29"/>
        <end position="125"/>
    </location>
</feature>
<organism evidence="11 13">
    <name type="scientific">Xylella taiwanensis</name>
    <dbReference type="NCBI Taxonomy" id="1444770"/>
    <lineage>
        <taxon>Bacteria</taxon>
        <taxon>Pseudomonadati</taxon>
        <taxon>Pseudomonadota</taxon>
        <taxon>Gammaproteobacteria</taxon>
        <taxon>Lysobacterales</taxon>
        <taxon>Lysobacteraceae</taxon>
        <taxon>Xylella</taxon>
    </lineage>
</organism>
<protein>
    <submittedName>
        <fullName evidence="12">Energy transducer TonB</fullName>
    </submittedName>
    <submittedName>
        <fullName evidence="11">TonB dependent receptor protein</fullName>
    </submittedName>
</protein>
<evidence type="ECO:0000256" key="2">
    <source>
        <dbReference type="ARBA" id="ARBA00006555"/>
    </source>
</evidence>
<dbReference type="InterPro" id="IPR051045">
    <property type="entry name" value="TonB-dependent_transducer"/>
</dbReference>
<dbReference type="OrthoDB" id="9792439at2"/>